<evidence type="ECO:0000256" key="1">
    <source>
        <dbReference type="SAM" id="Coils"/>
    </source>
</evidence>
<feature type="region of interest" description="Disordered" evidence="2">
    <location>
        <begin position="823"/>
        <end position="843"/>
    </location>
</feature>
<feature type="compositionally biased region" description="Polar residues" evidence="2">
    <location>
        <begin position="823"/>
        <end position="832"/>
    </location>
</feature>
<dbReference type="InterPro" id="IPR007483">
    <property type="entry name" value="Hamartin"/>
</dbReference>
<dbReference type="HOGENOM" id="CLU_007465_0_0_1"/>
<dbReference type="VEuPathDB" id="FungiDB:SCHCODRAFT_02606254"/>
<organism evidence="4">
    <name type="scientific">Schizophyllum commune (strain H4-8 / FGSC 9210)</name>
    <name type="common">Split gill fungus</name>
    <dbReference type="NCBI Taxonomy" id="578458"/>
    <lineage>
        <taxon>Eukaryota</taxon>
        <taxon>Fungi</taxon>
        <taxon>Dikarya</taxon>
        <taxon>Basidiomycota</taxon>
        <taxon>Agaricomycotina</taxon>
        <taxon>Agaricomycetes</taxon>
        <taxon>Agaricomycetidae</taxon>
        <taxon>Agaricales</taxon>
        <taxon>Schizophyllaceae</taxon>
        <taxon>Schizophyllum</taxon>
    </lineage>
</organism>
<dbReference type="Proteomes" id="UP000007431">
    <property type="component" value="Unassembled WGS sequence"/>
</dbReference>
<evidence type="ECO:0000313" key="3">
    <source>
        <dbReference type="EMBL" id="EFJ01091.1"/>
    </source>
</evidence>
<dbReference type="InParanoid" id="D8PWS8"/>
<dbReference type="EMBL" id="GL377303">
    <property type="protein sequence ID" value="EFJ01091.1"/>
    <property type="molecule type" value="Genomic_DNA"/>
</dbReference>
<gene>
    <name evidence="3" type="ORF">SCHCODRAFT_81356</name>
</gene>
<dbReference type="GO" id="GO:0033596">
    <property type="term" value="C:TSC1-TSC2 complex"/>
    <property type="evidence" value="ECO:0007669"/>
    <property type="project" value="TreeGrafter"/>
</dbReference>
<dbReference type="eggNOG" id="ENOG502R01W">
    <property type="taxonomic scope" value="Eukaryota"/>
</dbReference>
<evidence type="ECO:0000313" key="4">
    <source>
        <dbReference type="Proteomes" id="UP000007431"/>
    </source>
</evidence>
<feature type="region of interest" description="Disordered" evidence="2">
    <location>
        <begin position="495"/>
        <end position="520"/>
    </location>
</feature>
<name>D8PWS8_SCHCM</name>
<feature type="compositionally biased region" description="Polar residues" evidence="2">
    <location>
        <begin position="509"/>
        <end position="520"/>
    </location>
</feature>
<dbReference type="AlphaFoldDB" id="D8PWS8"/>
<dbReference type="OMA" id="IMFLPHI"/>
<dbReference type="PANTHER" id="PTHR15154">
    <property type="entry name" value="HAMARTIN"/>
    <property type="match status" value="1"/>
</dbReference>
<feature type="coiled-coil region" evidence="1">
    <location>
        <begin position="743"/>
        <end position="817"/>
    </location>
</feature>
<keyword evidence="4" id="KW-1185">Reference proteome</keyword>
<protein>
    <recommendedName>
        <fullName evidence="5">Tuberous sclerosis 1</fullName>
    </recommendedName>
</protein>
<reference evidence="3 4" key="1">
    <citation type="journal article" date="2010" name="Nat. Biotechnol.">
        <title>Genome sequence of the model mushroom Schizophyllum commune.</title>
        <authorList>
            <person name="Ohm R.A."/>
            <person name="de Jong J.F."/>
            <person name="Lugones L.G."/>
            <person name="Aerts A."/>
            <person name="Kothe E."/>
            <person name="Stajich J.E."/>
            <person name="de Vries R.P."/>
            <person name="Record E."/>
            <person name="Levasseur A."/>
            <person name="Baker S.E."/>
            <person name="Bartholomew K.A."/>
            <person name="Coutinho P.M."/>
            <person name="Erdmann S."/>
            <person name="Fowler T.J."/>
            <person name="Gathman A.C."/>
            <person name="Lombard V."/>
            <person name="Henrissat B."/>
            <person name="Knabe N."/>
            <person name="Kuees U."/>
            <person name="Lilly W.W."/>
            <person name="Lindquist E."/>
            <person name="Lucas S."/>
            <person name="Magnuson J.K."/>
            <person name="Piumi F."/>
            <person name="Raudaskoski M."/>
            <person name="Salamov A."/>
            <person name="Schmutz J."/>
            <person name="Schwarze F.W.M.R."/>
            <person name="vanKuyk P.A."/>
            <person name="Horton J.S."/>
            <person name="Grigoriev I.V."/>
            <person name="Woesten H.A.B."/>
        </authorList>
    </citation>
    <scope>NUCLEOTIDE SEQUENCE [LARGE SCALE GENOMIC DNA]</scope>
    <source>
        <strain evidence="4">H4-8 / FGSC 9210</strain>
    </source>
</reference>
<dbReference type="STRING" id="578458.D8PWS8"/>
<proteinExistence type="predicted"/>
<dbReference type="GO" id="GO:0051726">
    <property type="term" value="P:regulation of cell cycle"/>
    <property type="evidence" value="ECO:0007669"/>
    <property type="project" value="TreeGrafter"/>
</dbReference>
<feature type="coiled-coil region" evidence="1">
    <location>
        <begin position="572"/>
        <end position="655"/>
    </location>
</feature>
<sequence>MSVPAIGRQLQLEEELQTINAEEVDHTVLYQIQVLLAVLTHLEPVLSADIIISSWFDILLRPALREAKLSTTSVDQAKELVLSALRKADDASYDKVCSFRRRLLDLYLGATFNEAGDDVLEWAELDEREKEKWACWKANLEDVLLKHGTQCPAEFMAEVNAHFAQPEHRLQLIALLDLYATTEQFASIAPIFAQHELFTSLLNSLMLDNSSTACTCSILLMVKMLPNFAVHASRDLKRALPMLLAILARIMSWRGRPAPTIEDPDIIPVYDPDLEAELDRDTRQPLHINPDLQWQRLELTFSAATSAPSPRPLYTMLYYLFPCNVIKFLRSPIDYLLFHEVPSPYTVEWSAALDDAEIRSKSEHLVRTHICHPIMIWQDATIEMGDTNFWSKYDVARMISDASMLDIIHTSVGVRERFATLGNTIASPNAEPPAPAVLDADPHPVVPVRVADTSAGKPLISLQDMVTASVALKSRMDVSISKAATAWPNLLFANGNGPGTSPSSPSPSHQTLPGDTASITTTDVQNSSRVAQALASLQREVVLLRNELNFELWLSRENVKNIGRLYQDRTLYRSAETERQALYNKLRKYRTQVNDLERQLREHKQLASSTKNKFSEWNMELAQKLKQLREAQKVANDEKAALRQAEKQAKALFEAQGKLLAEANQTVFDLRTQILSNQHKIDRLHDYEAQIEQHVKMQRLWGEDFRRFNEREVEVENMKIEIQQLRMHLQSYFHQQCILEDDGRCQRREVQALQAQIAKLKRAAKQPAYERRASDIAEFARVKQELGAKVERLREEKRELQEIKEELEFMNECLRVQVQGTQGLVSPRSGSPVTVVAPRPMPG</sequence>
<dbReference type="GO" id="GO:0032007">
    <property type="term" value="P:negative regulation of TOR signaling"/>
    <property type="evidence" value="ECO:0007669"/>
    <property type="project" value="TreeGrafter"/>
</dbReference>
<accession>D8PWS8</accession>
<keyword evidence="1" id="KW-0175">Coiled coil</keyword>
<evidence type="ECO:0008006" key="5">
    <source>
        <dbReference type="Google" id="ProtNLM"/>
    </source>
</evidence>
<evidence type="ECO:0000256" key="2">
    <source>
        <dbReference type="SAM" id="MobiDB-lite"/>
    </source>
</evidence>
<dbReference type="PANTHER" id="PTHR15154:SF2">
    <property type="entry name" value="HAMARTIN"/>
    <property type="match status" value="1"/>
</dbReference>